<keyword evidence="6 8" id="KW-0472">Membrane</keyword>
<name>A0A318SZP8_9BURK</name>
<evidence type="ECO:0000313" key="9">
    <source>
        <dbReference type="EMBL" id="PYE78598.1"/>
    </source>
</evidence>
<keyword evidence="3" id="KW-1003">Cell membrane</keyword>
<dbReference type="Proteomes" id="UP000247540">
    <property type="component" value="Unassembled WGS sequence"/>
</dbReference>
<feature type="transmembrane region" description="Helical" evidence="8">
    <location>
        <begin position="21"/>
        <end position="40"/>
    </location>
</feature>
<dbReference type="InterPro" id="IPR003400">
    <property type="entry name" value="ExbD"/>
</dbReference>
<keyword evidence="4 7" id="KW-0812">Transmembrane</keyword>
<keyword evidence="10" id="KW-1185">Reference proteome</keyword>
<keyword evidence="9" id="KW-0132">Cell division</keyword>
<comment type="caution">
    <text evidence="9">The sequence shown here is derived from an EMBL/GenBank/DDBJ whole genome shotgun (WGS) entry which is preliminary data.</text>
</comment>
<evidence type="ECO:0000256" key="1">
    <source>
        <dbReference type="ARBA" id="ARBA00004162"/>
    </source>
</evidence>
<dbReference type="GO" id="GO:0051301">
    <property type="term" value="P:cell division"/>
    <property type="evidence" value="ECO:0007669"/>
    <property type="project" value="UniProtKB-KW"/>
</dbReference>
<dbReference type="GO" id="GO:0022857">
    <property type="term" value="F:transmembrane transporter activity"/>
    <property type="evidence" value="ECO:0007669"/>
    <property type="project" value="InterPro"/>
</dbReference>
<evidence type="ECO:0000256" key="5">
    <source>
        <dbReference type="ARBA" id="ARBA00022989"/>
    </source>
</evidence>
<reference evidence="9 10" key="1">
    <citation type="submission" date="2018-06" db="EMBL/GenBank/DDBJ databases">
        <title>Genomic Encyclopedia of Type Strains, Phase III (KMG-III): the genomes of soil and plant-associated and newly described type strains.</title>
        <authorList>
            <person name="Whitman W."/>
        </authorList>
    </citation>
    <scope>NUCLEOTIDE SEQUENCE [LARGE SCALE GENOMIC DNA]</scope>
    <source>
        <strain evidence="9 10">CECT 7646</strain>
    </source>
</reference>
<evidence type="ECO:0000256" key="2">
    <source>
        <dbReference type="ARBA" id="ARBA00005811"/>
    </source>
</evidence>
<keyword evidence="9" id="KW-0131">Cell cycle</keyword>
<dbReference type="RefSeq" id="WP_110465132.1">
    <property type="nucleotide sequence ID" value="NZ_JAMOFZ010000006.1"/>
</dbReference>
<evidence type="ECO:0000256" key="6">
    <source>
        <dbReference type="ARBA" id="ARBA00023136"/>
    </source>
</evidence>
<dbReference type="OrthoDB" id="9798629at2"/>
<evidence type="ECO:0000313" key="10">
    <source>
        <dbReference type="Proteomes" id="UP000247540"/>
    </source>
</evidence>
<keyword evidence="7" id="KW-0813">Transport</keyword>
<accession>A0A318SZP8</accession>
<dbReference type="AlphaFoldDB" id="A0A318SZP8"/>
<protein>
    <submittedName>
        <fullName evidence="9">Cell division and transport-associated protein TolR</fullName>
    </submittedName>
</protein>
<comment type="similarity">
    <text evidence="2 7">Belongs to the ExbD/TolR family.</text>
</comment>
<evidence type="ECO:0000256" key="3">
    <source>
        <dbReference type="ARBA" id="ARBA00022475"/>
    </source>
</evidence>
<dbReference type="EMBL" id="QJTC01000006">
    <property type="protein sequence ID" value="PYE78598.1"/>
    <property type="molecule type" value="Genomic_DNA"/>
</dbReference>
<dbReference type="GO" id="GO:0015031">
    <property type="term" value="P:protein transport"/>
    <property type="evidence" value="ECO:0007669"/>
    <property type="project" value="UniProtKB-KW"/>
</dbReference>
<dbReference type="PANTHER" id="PTHR30558:SF7">
    <property type="entry name" value="TOL-PAL SYSTEM PROTEIN TOLR"/>
    <property type="match status" value="1"/>
</dbReference>
<dbReference type="GO" id="GO:0005886">
    <property type="term" value="C:plasma membrane"/>
    <property type="evidence" value="ECO:0007669"/>
    <property type="project" value="UniProtKB-SubCell"/>
</dbReference>
<evidence type="ECO:0000256" key="7">
    <source>
        <dbReference type="RuleBase" id="RU003879"/>
    </source>
</evidence>
<gene>
    <name evidence="9" type="ORF">DFQ15_106106</name>
</gene>
<sequence length="149" mass="15787">MPAMASRGRGRRTINEINMVPFIDVMLVLLIIFMVTAPLITPSTVDLPSIGKANKQPDRVIQIVVGKDETLQIKTADRTAPTTMRDVANAVRQADATATTATAAAAGSATSAVVISADRSVKYETVVKVMDTLQRAGVQRVGLSVQLAP</sequence>
<keyword evidence="5 8" id="KW-1133">Transmembrane helix</keyword>
<dbReference type="Pfam" id="PF02472">
    <property type="entry name" value="ExbD"/>
    <property type="match status" value="1"/>
</dbReference>
<dbReference type="PANTHER" id="PTHR30558">
    <property type="entry name" value="EXBD MEMBRANE COMPONENT OF PMF-DRIVEN MACROMOLECULE IMPORT SYSTEM"/>
    <property type="match status" value="1"/>
</dbReference>
<keyword evidence="7" id="KW-0653">Protein transport</keyword>
<dbReference type="Gene3D" id="3.30.420.270">
    <property type="match status" value="1"/>
</dbReference>
<proteinExistence type="inferred from homology"/>
<organism evidence="9 10">
    <name type="scientific">Xylophilus ampelinus</name>
    <dbReference type="NCBI Taxonomy" id="54067"/>
    <lineage>
        <taxon>Bacteria</taxon>
        <taxon>Pseudomonadati</taxon>
        <taxon>Pseudomonadota</taxon>
        <taxon>Betaproteobacteria</taxon>
        <taxon>Burkholderiales</taxon>
        <taxon>Xylophilus</taxon>
    </lineage>
</organism>
<evidence type="ECO:0000256" key="8">
    <source>
        <dbReference type="SAM" id="Phobius"/>
    </source>
</evidence>
<comment type="subcellular location">
    <subcellularLocation>
        <location evidence="1">Cell membrane</location>
        <topology evidence="1">Single-pass membrane protein</topology>
    </subcellularLocation>
    <subcellularLocation>
        <location evidence="7">Cell membrane</location>
        <topology evidence="7">Single-pass type II membrane protein</topology>
    </subcellularLocation>
</comment>
<evidence type="ECO:0000256" key="4">
    <source>
        <dbReference type="ARBA" id="ARBA00022692"/>
    </source>
</evidence>